<evidence type="ECO:0000313" key="4">
    <source>
        <dbReference type="EMBL" id="VVC88833.1"/>
    </source>
</evidence>
<feature type="chain" id="PRO_5022674571" description="Integrin alpha-2 domain-containing protein" evidence="3">
    <location>
        <begin position="20"/>
        <end position="963"/>
    </location>
</feature>
<dbReference type="PANTHER" id="PTHR23220:SF122">
    <property type="entry name" value="INTEGRIN ALPHA-PS1"/>
    <property type="match status" value="1"/>
</dbReference>
<dbReference type="GO" id="GO:0007160">
    <property type="term" value="P:cell-matrix adhesion"/>
    <property type="evidence" value="ECO:0007669"/>
    <property type="project" value="TreeGrafter"/>
</dbReference>
<dbReference type="InterPro" id="IPR028994">
    <property type="entry name" value="Integrin_alpha_N"/>
</dbReference>
<name>A0A5E4PUL0_9NEOP</name>
<keyword evidence="3" id="KW-0732">Signal</keyword>
<dbReference type="GO" id="GO:0033627">
    <property type="term" value="P:cell adhesion mediated by integrin"/>
    <property type="evidence" value="ECO:0007669"/>
    <property type="project" value="TreeGrafter"/>
</dbReference>
<keyword evidence="5" id="KW-1185">Reference proteome</keyword>
<dbReference type="GO" id="GO:0009897">
    <property type="term" value="C:external side of plasma membrane"/>
    <property type="evidence" value="ECO:0007669"/>
    <property type="project" value="TreeGrafter"/>
</dbReference>
<dbReference type="Gene3D" id="2.130.10.130">
    <property type="entry name" value="Integrin alpha, N-terminal"/>
    <property type="match status" value="1"/>
</dbReference>
<keyword evidence="2" id="KW-0812">Transmembrane</keyword>
<dbReference type="PROSITE" id="PS00242">
    <property type="entry name" value="INTEGRIN_ALPHA"/>
    <property type="match status" value="1"/>
</dbReference>
<dbReference type="InterPro" id="IPR000413">
    <property type="entry name" value="Integrin_alpha"/>
</dbReference>
<protein>
    <recommendedName>
        <fullName evidence="6">Integrin alpha-2 domain-containing protein</fullName>
    </recommendedName>
</protein>
<dbReference type="Proteomes" id="UP000324832">
    <property type="component" value="Unassembled WGS sequence"/>
</dbReference>
<dbReference type="AlphaFoldDB" id="A0A5E4PUL0"/>
<dbReference type="InterPro" id="IPR018184">
    <property type="entry name" value="Integrin_alpha_C_CS"/>
</dbReference>
<keyword evidence="2" id="KW-0472">Membrane</keyword>
<dbReference type="GO" id="GO:0005178">
    <property type="term" value="F:integrin binding"/>
    <property type="evidence" value="ECO:0007669"/>
    <property type="project" value="TreeGrafter"/>
</dbReference>
<feature type="transmembrane region" description="Helical" evidence="2">
    <location>
        <begin position="875"/>
        <end position="896"/>
    </location>
</feature>
<feature type="signal peptide" evidence="3">
    <location>
        <begin position="1"/>
        <end position="19"/>
    </location>
</feature>
<evidence type="ECO:0000256" key="2">
    <source>
        <dbReference type="SAM" id="Phobius"/>
    </source>
</evidence>
<accession>A0A5E4PUL0</accession>
<dbReference type="PANTHER" id="PTHR23220">
    <property type="entry name" value="INTEGRIN ALPHA"/>
    <property type="match status" value="1"/>
</dbReference>
<evidence type="ECO:0008006" key="6">
    <source>
        <dbReference type="Google" id="ProtNLM"/>
    </source>
</evidence>
<keyword evidence="2" id="KW-1133">Transmembrane helix</keyword>
<gene>
    <name evidence="4" type="ORF">LSINAPIS_LOCUS2104</name>
</gene>
<reference evidence="4 5" key="1">
    <citation type="submission" date="2017-07" db="EMBL/GenBank/DDBJ databases">
        <authorList>
            <person name="Talla V."/>
            <person name="Backstrom N."/>
        </authorList>
    </citation>
    <scope>NUCLEOTIDE SEQUENCE [LARGE SCALE GENOMIC DNA]</scope>
</reference>
<dbReference type="InterPro" id="IPR013519">
    <property type="entry name" value="Int_alpha_beta-p"/>
</dbReference>
<dbReference type="GO" id="GO:0098609">
    <property type="term" value="P:cell-cell adhesion"/>
    <property type="evidence" value="ECO:0007669"/>
    <property type="project" value="TreeGrafter"/>
</dbReference>
<dbReference type="SMART" id="SM00191">
    <property type="entry name" value="Int_alpha"/>
    <property type="match status" value="4"/>
</dbReference>
<dbReference type="SUPFAM" id="SSF69318">
    <property type="entry name" value="Integrin alpha N-terminal domain"/>
    <property type="match status" value="1"/>
</dbReference>
<organism evidence="4 5">
    <name type="scientific">Leptidea sinapis</name>
    <dbReference type="NCBI Taxonomy" id="189913"/>
    <lineage>
        <taxon>Eukaryota</taxon>
        <taxon>Metazoa</taxon>
        <taxon>Ecdysozoa</taxon>
        <taxon>Arthropoda</taxon>
        <taxon>Hexapoda</taxon>
        <taxon>Insecta</taxon>
        <taxon>Pterygota</taxon>
        <taxon>Neoptera</taxon>
        <taxon>Endopterygota</taxon>
        <taxon>Lepidoptera</taxon>
        <taxon>Glossata</taxon>
        <taxon>Ditrysia</taxon>
        <taxon>Papilionoidea</taxon>
        <taxon>Pieridae</taxon>
        <taxon>Dismorphiinae</taxon>
        <taxon>Leptidea</taxon>
    </lineage>
</organism>
<dbReference type="EMBL" id="FZQP02000404">
    <property type="protein sequence ID" value="VVC88833.1"/>
    <property type="molecule type" value="Genomic_DNA"/>
</dbReference>
<evidence type="ECO:0000256" key="3">
    <source>
        <dbReference type="SAM" id="SignalP"/>
    </source>
</evidence>
<proteinExistence type="predicted"/>
<evidence type="ECO:0000313" key="5">
    <source>
        <dbReference type="Proteomes" id="UP000324832"/>
    </source>
</evidence>
<dbReference type="GO" id="GO:0008305">
    <property type="term" value="C:integrin complex"/>
    <property type="evidence" value="ECO:0007669"/>
    <property type="project" value="InterPro"/>
</dbReference>
<dbReference type="PRINTS" id="PR01185">
    <property type="entry name" value="INTEGRINA"/>
</dbReference>
<dbReference type="GO" id="GO:0007229">
    <property type="term" value="P:integrin-mediated signaling pathway"/>
    <property type="evidence" value="ECO:0007669"/>
    <property type="project" value="TreeGrafter"/>
</dbReference>
<evidence type="ECO:0000256" key="1">
    <source>
        <dbReference type="ARBA" id="ARBA00023180"/>
    </source>
</evidence>
<keyword evidence="1" id="KW-0325">Glycoprotein</keyword>
<sequence length="963" mass="107862">MFWLSFLSCAFYNTIVTTAIYLHEPSHSVLLPPVDHPGDFGYSLAFFAKTDSLLVGAPHIDLDGAVYSCYNITKDPQCRKIQRMNLSQGNRENSPNQHYCLGASLSAGKNYFVTCASLLTKTVELNEGEDPVFGAYGTCFYSNVNRVTEYKGLLKQYEENMNMGTPIVQEADDIYGGVGWTTLQDDANNLTLFAKSALSSNIEYADHSYSLTDSVKKADLTGISRSLMYIGRALAAGRFVKGYGTVYAFSMNNKYQRGSIAFLEYKPNQHTLKLLKLNDRPLRIDSPSEGDIFGATLHGVNILKSDIYDELLVGAPAQDCLDNGYDVGAIYIYAAYEGEGKSSRSPKLQICGVTDGSRFGTAITSFDLDEDSIPEIIVSAPYEDSMGYVYIMSGVEISQILKRKKLETQKKIFLTELVFTQKIRSGVYKGFGFSLQMVNNIDENGKSALAVGSPGSGRVIVYKSITPVSLNVSSHLYGIKTVREKDDNFTVRVDVNLTYPLKSDLTNAKLLLMAEINGDAVSLDKSFITRDLSEKKTELSVNFTAILSTHDRGIYKFKVKAMVDEDAWRRKDYDNSLISLTPLSKTEAFVEITRLCTGEDCTPKLSAAIDWSGGKQYYMLGSTNNETVDVRIRNDGNSSFESCAWIEVVGAQVQIPKCDKPQGAWYRCSLFQFDRKETRLITISLDMSKPSSKEKKLRVRVELFNNCVAKTEPTGKAELEVKYLLNPNEVTVNSSTSNRNVTETDLQNENIHVIDVHESYTISNKGPVLWKSAIVQFISEDRPFIENFTINSPELYNCKGINDSKIECLVDIKPLAVIKVVSTISVLKKNLVNKPWNITTQFRLSLNENLEVKNGTLVTHLIYQNDITLGQNMNLVLIISCLVAALLLIIIIGVLFKVGFFRRRQKEVLIELRKELIQKNRVPQPESDSTHLNDHKFWNSATVRRYKMKITAVMIELERIVLL</sequence>
<dbReference type="Gene3D" id="1.20.5.930">
    <property type="entry name" value="Bicelle-embedded integrin alpha(iib) transmembrane segment"/>
    <property type="match status" value="1"/>
</dbReference>